<keyword evidence="2" id="KW-0812">Transmembrane</keyword>
<dbReference type="InterPro" id="IPR011990">
    <property type="entry name" value="TPR-like_helical_dom_sf"/>
</dbReference>
<reference evidence="5" key="1">
    <citation type="journal article" date="2019" name="Int. J. Syst. Evol. Microbiol.">
        <title>The Global Catalogue of Microorganisms (GCM) 10K type strain sequencing project: providing services to taxonomists for standard genome sequencing and annotation.</title>
        <authorList>
            <consortium name="The Broad Institute Genomics Platform"/>
            <consortium name="The Broad Institute Genome Sequencing Center for Infectious Disease"/>
            <person name="Wu L."/>
            <person name="Ma J."/>
        </authorList>
    </citation>
    <scope>NUCLEOTIDE SEQUENCE [LARGE SCALE GENOMIC DNA]</scope>
    <source>
        <strain evidence="5">KCTC 42805</strain>
    </source>
</reference>
<feature type="transmembrane region" description="Helical" evidence="2">
    <location>
        <begin position="897"/>
        <end position="915"/>
    </location>
</feature>
<dbReference type="PANTHER" id="PTHR10098">
    <property type="entry name" value="RAPSYN-RELATED"/>
    <property type="match status" value="1"/>
</dbReference>
<keyword evidence="2" id="KW-1133">Transmembrane helix</keyword>
<dbReference type="InterPro" id="IPR024983">
    <property type="entry name" value="CHAT_dom"/>
</dbReference>
<dbReference type="SMART" id="SM00028">
    <property type="entry name" value="TPR"/>
    <property type="match status" value="7"/>
</dbReference>
<keyword evidence="5" id="KW-1185">Reference proteome</keyword>
<feature type="domain" description="CHAT" evidence="3">
    <location>
        <begin position="621"/>
        <end position="887"/>
    </location>
</feature>
<dbReference type="Pfam" id="PF13181">
    <property type="entry name" value="TPR_8"/>
    <property type="match status" value="1"/>
</dbReference>
<dbReference type="Proteomes" id="UP001597469">
    <property type="component" value="Unassembled WGS sequence"/>
</dbReference>
<dbReference type="Pfam" id="PF13424">
    <property type="entry name" value="TPR_12"/>
    <property type="match status" value="1"/>
</dbReference>
<keyword evidence="2" id="KW-0472">Membrane</keyword>
<evidence type="ECO:0000259" key="3">
    <source>
        <dbReference type="Pfam" id="PF12770"/>
    </source>
</evidence>
<protein>
    <submittedName>
        <fullName evidence="4">CHAT domain-containing protein</fullName>
    </submittedName>
</protein>
<name>A0ABW5LY38_9BACT</name>
<dbReference type="EMBL" id="JBHULN010000001">
    <property type="protein sequence ID" value="MFD2569529.1"/>
    <property type="molecule type" value="Genomic_DNA"/>
</dbReference>
<dbReference type="RefSeq" id="WP_381518704.1">
    <property type="nucleotide sequence ID" value="NZ_JBHULN010000001.1"/>
</dbReference>
<dbReference type="PROSITE" id="PS50005">
    <property type="entry name" value="TPR"/>
    <property type="match status" value="1"/>
</dbReference>
<dbReference type="Gene3D" id="1.25.40.10">
    <property type="entry name" value="Tetratricopeptide repeat domain"/>
    <property type="match status" value="2"/>
</dbReference>
<dbReference type="InterPro" id="IPR019734">
    <property type="entry name" value="TPR_rpt"/>
</dbReference>
<proteinExistence type="predicted"/>
<comment type="caution">
    <text evidence="4">The sequence shown here is derived from an EMBL/GenBank/DDBJ whole genome shotgun (WGS) entry which is preliminary data.</text>
</comment>
<accession>A0ABW5LY38</accession>
<keyword evidence="1" id="KW-0802">TPR repeat</keyword>
<dbReference type="Pfam" id="PF12770">
    <property type="entry name" value="CHAT"/>
    <property type="match status" value="1"/>
</dbReference>
<evidence type="ECO:0000256" key="2">
    <source>
        <dbReference type="SAM" id="Phobius"/>
    </source>
</evidence>
<evidence type="ECO:0000313" key="4">
    <source>
        <dbReference type="EMBL" id="MFD2569529.1"/>
    </source>
</evidence>
<sequence>MRGKLQIYGSLSIGIVCWLIIVQASGQCLSSLALKERVEKAKRQPSGITPAFFKQIKQELLRNHCPQDTLFAKVLLQLGYAEYLSGQSDSAIVSLKHSIDVYSKQRSSTGISNLPLAYMYLGTIQQEQNRQSEAISSYTNCLRLGKQHSIHFRAVGYALGNLSLLYHEKADYQAAIMAADQGIRYAQLCHDRLLEAKCLSEAARSLLYAKRPVEGLTKIEQAIRLTQEDIAQIDSKTFFLFIKAQILYRLGQTQESLGMFNQVLQYYKQNGQPDKIADVYSNLGSVYEERVGDYEKAIDYYRSAYTTHTNPYEKARMLNSIGEVYQKLGRRTDALATYQKALQTLPINFQQGDVRRNPAGDAMRLSAYKEYLLTLIQDKADTWLDLAKATNSRQGLGHALDTYQVADQMVDIMRWEHTGQQSKLFWRQKTRGMYERAIETCYQLQDAEQAFRFLEKSRAVMLADKLNELGARLKLSPRQVAEEQRLLKAVSVQQDNLVLSSSDKAAYDKARTLLIAGQDKLDAFHKQLEASNPAYYRYKYDNTTPSLAELQEYLKAQEASFVTYFIGDSTLYVLGVTGSNATLLSQPRHTYNQNVKAFMALLNNPDAMNRKANMAQFLTLGNGLYQRLIASLHLPAGRVIISPDGVFVPFEALSRSARQADYLVSDYAFSYAYSARLLLKNNDKPLSAGFKGNEFLGLAPVKFTASLGQVSLPGSDVALQSIAGRFSSPTLLTYQTATRQAFLQQAANARVIHLFTHAVADSTEREPLLYFADSTLRLSDLGDGGLPNAQLIVLAACKTGVGANQQGEGIFSLARGFAALGAPSILTTLWSVENDATYTLTGLFYQYLDQGLPKDIALQRAKQDWLRTAEGAGQLPNYWAGLIVLGNAEPLAKINRWPWIVSGIALLSVGSLLVWQRRRKRRSAFTSTYHSS</sequence>
<evidence type="ECO:0000313" key="5">
    <source>
        <dbReference type="Proteomes" id="UP001597469"/>
    </source>
</evidence>
<feature type="repeat" description="TPR" evidence="1">
    <location>
        <begin position="315"/>
        <end position="348"/>
    </location>
</feature>
<gene>
    <name evidence="4" type="ORF">ACFSUS_02730</name>
</gene>
<dbReference type="SUPFAM" id="SSF48452">
    <property type="entry name" value="TPR-like"/>
    <property type="match status" value="2"/>
</dbReference>
<evidence type="ECO:0000256" key="1">
    <source>
        <dbReference type="PROSITE-ProRule" id="PRU00339"/>
    </source>
</evidence>
<organism evidence="4 5">
    <name type="scientific">Spirosoma soli</name>
    <dbReference type="NCBI Taxonomy" id="1770529"/>
    <lineage>
        <taxon>Bacteria</taxon>
        <taxon>Pseudomonadati</taxon>
        <taxon>Bacteroidota</taxon>
        <taxon>Cytophagia</taxon>
        <taxon>Cytophagales</taxon>
        <taxon>Cytophagaceae</taxon>
        <taxon>Spirosoma</taxon>
    </lineage>
</organism>